<sequence>MSITHLVGGSFFGNLLSALSISSKLRVGRDTADLVAFLWIGCGGLPLSDNITQSLYWWTVTNHNNPLALKRLTWEFTIFQITAQVLVLVQFGFGAATGVIAYTIRDIGVLLKKYRWVAMSWPAIQAIADIVIATCMCLVLRHRHTGFQKTDSVINLMVLKYGFNFSVAICMPLGGLYSVTMLANLHMRKTLRARLDTPSLLEMISSSMKKGIWRKAGDPENAEKLQAARINIAREVANDDVHIIQMNSDTSVRFTWVQSAVSGAT</sequence>
<feature type="transmembrane region" description="Helical" evidence="1">
    <location>
        <begin position="116"/>
        <end position="141"/>
    </location>
</feature>
<accession>A0A9P6DVV6</accession>
<feature type="transmembrane region" description="Helical" evidence="1">
    <location>
        <begin position="161"/>
        <end position="185"/>
    </location>
</feature>
<proteinExistence type="predicted"/>
<keyword evidence="1" id="KW-1133">Transmembrane helix</keyword>
<dbReference type="Proteomes" id="UP000886523">
    <property type="component" value="Unassembled WGS sequence"/>
</dbReference>
<gene>
    <name evidence="2" type="ORF">BS47DRAFT_1363375</name>
</gene>
<keyword evidence="1" id="KW-0472">Membrane</keyword>
<evidence type="ECO:0000313" key="3">
    <source>
        <dbReference type="Proteomes" id="UP000886523"/>
    </source>
</evidence>
<dbReference type="AlphaFoldDB" id="A0A9P6DVV6"/>
<dbReference type="EMBL" id="MU128991">
    <property type="protein sequence ID" value="KAF9512080.1"/>
    <property type="molecule type" value="Genomic_DNA"/>
</dbReference>
<comment type="caution">
    <text evidence="2">The sequence shown here is derived from an EMBL/GenBank/DDBJ whole genome shotgun (WGS) entry which is preliminary data.</text>
</comment>
<name>A0A9P6DVV6_9AGAM</name>
<organism evidence="2 3">
    <name type="scientific">Hydnum rufescens UP504</name>
    <dbReference type="NCBI Taxonomy" id="1448309"/>
    <lineage>
        <taxon>Eukaryota</taxon>
        <taxon>Fungi</taxon>
        <taxon>Dikarya</taxon>
        <taxon>Basidiomycota</taxon>
        <taxon>Agaricomycotina</taxon>
        <taxon>Agaricomycetes</taxon>
        <taxon>Cantharellales</taxon>
        <taxon>Hydnaceae</taxon>
        <taxon>Hydnum</taxon>
    </lineage>
</organism>
<dbReference type="OrthoDB" id="2535105at2759"/>
<protein>
    <submittedName>
        <fullName evidence="2">Uncharacterized protein</fullName>
    </submittedName>
</protein>
<evidence type="ECO:0000256" key="1">
    <source>
        <dbReference type="SAM" id="Phobius"/>
    </source>
</evidence>
<feature type="transmembrane region" description="Helical" evidence="1">
    <location>
        <begin position="78"/>
        <end position="104"/>
    </location>
</feature>
<evidence type="ECO:0000313" key="2">
    <source>
        <dbReference type="EMBL" id="KAF9512080.1"/>
    </source>
</evidence>
<reference evidence="2" key="1">
    <citation type="journal article" date="2020" name="Nat. Commun.">
        <title>Large-scale genome sequencing of mycorrhizal fungi provides insights into the early evolution of symbiotic traits.</title>
        <authorList>
            <person name="Miyauchi S."/>
            <person name="Kiss E."/>
            <person name="Kuo A."/>
            <person name="Drula E."/>
            <person name="Kohler A."/>
            <person name="Sanchez-Garcia M."/>
            <person name="Morin E."/>
            <person name="Andreopoulos B."/>
            <person name="Barry K.W."/>
            <person name="Bonito G."/>
            <person name="Buee M."/>
            <person name="Carver A."/>
            <person name="Chen C."/>
            <person name="Cichocki N."/>
            <person name="Clum A."/>
            <person name="Culley D."/>
            <person name="Crous P.W."/>
            <person name="Fauchery L."/>
            <person name="Girlanda M."/>
            <person name="Hayes R.D."/>
            <person name="Keri Z."/>
            <person name="LaButti K."/>
            <person name="Lipzen A."/>
            <person name="Lombard V."/>
            <person name="Magnuson J."/>
            <person name="Maillard F."/>
            <person name="Murat C."/>
            <person name="Nolan M."/>
            <person name="Ohm R.A."/>
            <person name="Pangilinan J."/>
            <person name="Pereira M.F."/>
            <person name="Perotto S."/>
            <person name="Peter M."/>
            <person name="Pfister S."/>
            <person name="Riley R."/>
            <person name="Sitrit Y."/>
            <person name="Stielow J.B."/>
            <person name="Szollosi G."/>
            <person name="Zifcakova L."/>
            <person name="Stursova M."/>
            <person name="Spatafora J.W."/>
            <person name="Tedersoo L."/>
            <person name="Vaario L.M."/>
            <person name="Yamada A."/>
            <person name="Yan M."/>
            <person name="Wang P."/>
            <person name="Xu J."/>
            <person name="Bruns T."/>
            <person name="Baldrian P."/>
            <person name="Vilgalys R."/>
            <person name="Dunand C."/>
            <person name="Henrissat B."/>
            <person name="Grigoriev I.V."/>
            <person name="Hibbett D."/>
            <person name="Nagy L.G."/>
            <person name="Martin F.M."/>
        </authorList>
    </citation>
    <scope>NUCLEOTIDE SEQUENCE</scope>
    <source>
        <strain evidence="2">UP504</strain>
    </source>
</reference>
<keyword evidence="1" id="KW-0812">Transmembrane</keyword>
<keyword evidence="3" id="KW-1185">Reference proteome</keyword>